<name>D5SQ29_PLAL2</name>
<accession>D5SQ29</accession>
<proteinExistence type="predicted"/>
<evidence type="ECO:0000313" key="2">
    <source>
        <dbReference type="Proteomes" id="UP000002220"/>
    </source>
</evidence>
<protein>
    <submittedName>
        <fullName evidence="1">Uncharacterized protein</fullName>
    </submittedName>
</protein>
<sequence length="206" mass="22135">MSSNPAQREPLWVLNAYALGTTRHETSNEEAATTIPLPKSRIAASLKLWIHGGFLTFLFLSLVSHLGCQQSASATPDPLRCEISGEVLMDGQPLDGASIAFVSVDTQAPQTATANIIGGRFSLPHTNGPFPGRNQIMILPNQVDEAEAIERSKAAQGKPFSLDQVKIPAAFRRNSKLFFNVSLTGSNRLKLELGSKGEPAKITIAN</sequence>
<keyword evidence="2" id="KW-1185">Reference proteome</keyword>
<organism evidence="1 2">
    <name type="scientific">Planctopirus limnophila (strain ATCC 43296 / DSM 3776 / IFAM 1008 / Mu 290)</name>
    <name type="common">Planctomyces limnophilus</name>
    <dbReference type="NCBI Taxonomy" id="521674"/>
    <lineage>
        <taxon>Bacteria</taxon>
        <taxon>Pseudomonadati</taxon>
        <taxon>Planctomycetota</taxon>
        <taxon>Planctomycetia</taxon>
        <taxon>Planctomycetales</taxon>
        <taxon>Planctomycetaceae</taxon>
        <taxon>Planctopirus</taxon>
    </lineage>
</organism>
<dbReference type="EMBL" id="CP001744">
    <property type="protein sequence ID" value="ADG68404.1"/>
    <property type="molecule type" value="Genomic_DNA"/>
</dbReference>
<dbReference type="Proteomes" id="UP000002220">
    <property type="component" value="Chromosome"/>
</dbReference>
<dbReference type="STRING" id="521674.Plim_2579"/>
<reference evidence="1 2" key="1">
    <citation type="journal article" date="2010" name="Stand. Genomic Sci.">
        <title>Complete genome sequence of Planctomyces limnophilus type strain (Mu 290).</title>
        <authorList>
            <person name="Labutti K."/>
            <person name="Sikorski J."/>
            <person name="Schneider S."/>
            <person name="Nolan M."/>
            <person name="Lucas S."/>
            <person name="Glavina Del Rio T."/>
            <person name="Tice H."/>
            <person name="Cheng J.F."/>
            <person name="Goodwin L."/>
            <person name="Pitluck S."/>
            <person name="Liolios K."/>
            <person name="Ivanova N."/>
            <person name="Mavromatis K."/>
            <person name="Mikhailova N."/>
            <person name="Pati A."/>
            <person name="Chen A."/>
            <person name="Palaniappan K."/>
            <person name="Land M."/>
            <person name="Hauser L."/>
            <person name="Chang Y.J."/>
            <person name="Jeffries C.D."/>
            <person name="Tindall B.J."/>
            <person name="Rohde M."/>
            <person name="Goker M."/>
            <person name="Woyke T."/>
            <person name="Bristow J."/>
            <person name="Eisen J.A."/>
            <person name="Markowitz V."/>
            <person name="Hugenholtz P."/>
            <person name="Kyrpides N.C."/>
            <person name="Klenk H.P."/>
            <person name="Lapidus A."/>
        </authorList>
    </citation>
    <scope>NUCLEOTIDE SEQUENCE [LARGE SCALE GENOMIC DNA]</scope>
    <source>
        <strain evidence="2">ATCC 43296 / DSM 3776 / IFAM 1008 / 290</strain>
    </source>
</reference>
<dbReference type="KEGG" id="plm:Plim_2579"/>
<dbReference type="HOGENOM" id="CLU_1330923_0_0_0"/>
<dbReference type="AlphaFoldDB" id="D5SQ29"/>
<gene>
    <name evidence="1" type="ordered locus">Plim_2579</name>
</gene>
<evidence type="ECO:0000313" key="1">
    <source>
        <dbReference type="EMBL" id="ADG68404.1"/>
    </source>
</evidence>